<evidence type="ECO:0000256" key="1">
    <source>
        <dbReference type="SAM" id="SignalP"/>
    </source>
</evidence>
<keyword evidence="1" id="KW-0732">Signal</keyword>
<evidence type="ECO:0000313" key="2">
    <source>
        <dbReference type="EMBL" id="JAD52417.1"/>
    </source>
</evidence>
<feature type="chain" id="PRO_5002045583" evidence="1">
    <location>
        <begin position="18"/>
        <end position="30"/>
    </location>
</feature>
<protein>
    <submittedName>
        <fullName evidence="2">Uncharacterized protein</fullName>
    </submittedName>
</protein>
<dbReference type="AlphaFoldDB" id="A0A0A9AZA6"/>
<reference evidence="2" key="2">
    <citation type="journal article" date="2015" name="Data Brief">
        <title>Shoot transcriptome of the giant reed, Arundo donax.</title>
        <authorList>
            <person name="Barrero R.A."/>
            <person name="Guerrero F.D."/>
            <person name="Moolhuijzen P."/>
            <person name="Goolsby J.A."/>
            <person name="Tidwell J."/>
            <person name="Bellgard S.E."/>
            <person name="Bellgard M.I."/>
        </authorList>
    </citation>
    <scope>NUCLEOTIDE SEQUENCE</scope>
    <source>
        <tissue evidence="2">Shoot tissue taken approximately 20 cm above the soil surface</tissue>
    </source>
</reference>
<reference evidence="2" key="1">
    <citation type="submission" date="2014-09" db="EMBL/GenBank/DDBJ databases">
        <authorList>
            <person name="Magalhaes I.L.F."/>
            <person name="Oliveira U."/>
            <person name="Santos F.R."/>
            <person name="Vidigal T.H.D.A."/>
            <person name="Brescovit A.D."/>
            <person name="Santos A.J."/>
        </authorList>
    </citation>
    <scope>NUCLEOTIDE SEQUENCE</scope>
    <source>
        <tissue evidence="2">Shoot tissue taken approximately 20 cm above the soil surface</tissue>
    </source>
</reference>
<accession>A0A0A9AZA6</accession>
<feature type="signal peptide" evidence="1">
    <location>
        <begin position="1"/>
        <end position="17"/>
    </location>
</feature>
<name>A0A0A9AZA6_ARUDO</name>
<sequence length="30" mass="3570">MSFLYVINLFLVHLCNQLLVVNELQKYVES</sequence>
<proteinExistence type="predicted"/>
<organism evidence="2">
    <name type="scientific">Arundo donax</name>
    <name type="common">Giant reed</name>
    <name type="synonym">Donax arundinaceus</name>
    <dbReference type="NCBI Taxonomy" id="35708"/>
    <lineage>
        <taxon>Eukaryota</taxon>
        <taxon>Viridiplantae</taxon>
        <taxon>Streptophyta</taxon>
        <taxon>Embryophyta</taxon>
        <taxon>Tracheophyta</taxon>
        <taxon>Spermatophyta</taxon>
        <taxon>Magnoliopsida</taxon>
        <taxon>Liliopsida</taxon>
        <taxon>Poales</taxon>
        <taxon>Poaceae</taxon>
        <taxon>PACMAD clade</taxon>
        <taxon>Arundinoideae</taxon>
        <taxon>Arundineae</taxon>
        <taxon>Arundo</taxon>
    </lineage>
</organism>
<dbReference type="EMBL" id="GBRH01245478">
    <property type="protein sequence ID" value="JAD52417.1"/>
    <property type="molecule type" value="Transcribed_RNA"/>
</dbReference>